<reference evidence="1 3" key="1">
    <citation type="journal article" date="2020" name="Microorganisms">
        <title>Reliable Identification of Environmental Pseudomonas Isolates Using the rpoD Gene.</title>
        <authorList>
            <consortium name="The Broad Institute Genome Sequencing Platform"/>
            <person name="Girard L."/>
            <person name="Lood C."/>
            <person name="Rokni-Zadeh H."/>
            <person name="van Noort V."/>
            <person name="Lavigne R."/>
            <person name="De Mot R."/>
        </authorList>
    </citation>
    <scope>NUCLEOTIDE SEQUENCE</scope>
    <source>
        <strain evidence="1 3">SWRI12</strain>
    </source>
</reference>
<dbReference type="AlphaFoldDB" id="A0A923FJ21"/>
<gene>
    <name evidence="2" type="ORF">HU715_016550</name>
    <name evidence="1" type="ORF">HU715_24920</name>
</gene>
<evidence type="ECO:0000313" key="3">
    <source>
        <dbReference type="Proteomes" id="UP000636518"/>
    </source>
</evidence>
<proteinExistence type="predicted"/>
<reference evidence="1" key="2">
    <citation type="submission" date="2020-07" db="EMBL/GenBank/DDBJ databases">
        <authorList>
            <person name="Lood C."/>
            <person name="Girard L."/>
        </authorList>
    </citation>
    <scope>NUCLEOTIDE SEQUENCE</scope>
    <source>
        <strain evidence="1">SWRI12</strain>
    </source>
</reference>
<evidence type="ECO:0000313" key="1">
    <source>
        <dbReference type="EMBL" id="MBC3392902.1"/>
    </source>
</evidence>
<sequence>MDSEHSFHATLDMFSAHVNLLGRLHGNPAMATISAFSGGFFTGRPQTQDHSHLLGMRAEDPRTRGEPLRLHFRHTAGGYLLTIKNTGDHYNKLIGKSLLEVLGAKDPNTQEPTLFTLIDVQQNVISPENIKSGHTRVSLMTANKKYVGGLRLRGSPYLYLAETEEQSKVTFILSIL</sequence>
<evidence type="ECO:0000313" key="2">
    <source>
        <dbReference type="EMBL" id="MBV4496965.1"/>
    </source>
</evidence>
<accession>A0A923FJ21</accession>
<dbReference type="RefSeq" id="WP_186709790.1">
    <property type="nucleotide sequence ID" value="NZ_JABWRB020000002.1"/>
</dbReference>
<dbReference type="Proteomes" id="UP000636518">
    <property type="component" value="Unassembled WGS sequence"/>
</dbReference>
<organism evidence="1">
    <name type="scientific">Pseudomonas zanjanensis</name>
    <dbReference type="NCBI Taxonomy" id="2745496"/>
    <lineage>
        <taxon>Bacteria</taxon>
        <taxon>Pseudomonadati</taxon>
        <taxon>Pseudomonadota</taxon>
        <taxon>Gammaproteobacteria</taxon>
        <taxon>Pseudomonadales</taxon>
        <taxon>Pseudomonadaceae</taxon>
        <taxon>Pseudomonas</taxon>
    </lineage>
</organism>
<protein>
    <submittedName>
        <fullName evidence="1">Uncharacterized protein</fullName>
    </submittedName>
</protein>
<dbReference type="EMBL" id="JABWRB010000045">
    <property type="protein sequence ID" value="MBC3392902.1"/>
    <property type="molecule type" value="Genomic_DNA"/>
</dbReference>
<reference evidence="2" key="3">
    <citation type="submission" date="2021-06" db="EMBL/GenBank/DDBJ databases">
        <title>Updating the genus Pseudomonas: Description of 43 new species and partition of the Pseudomonas putida group.</title>
        <authorList>
            <person name="Girard L."/>
            <person name="Lood C."/>
            <person name="Vandamme P."/>
            <person name="Rokni-Zadeh H."/>
            <person name="Van Noort V."/>
            <person name="Hofte M."/>
            <person name="Lavigne R."/>
            <person name="De Mot R."/>
        </authorList>
    </citation>
    <scope>NUCLEOTIDE SEQUENCE</scope>
    <source>
        <strain evidence="2">SWRI12</strain>
    </source>
</reference>
<dbReference type="EMBL" id="JABWRB020000002">
    <property type="protein sequence ID" value="MBV4496965.1"/>
    <property type="molecule type" value="Genomic_DNA"/>
</dbReference>
<keyword evidence="3" id="KW-1185">Reference proteome</keyword>
<comment type="caution">
    <text evidence="1">The sequence shown here is derived from an EMBL/GenBank/DDBJ whole genome shotgun (WGS) entry which is preliminary data.</text>
</comment>
<name>A0A923FJ21_9PSED</name>